<dbReference type="AlphaFoldDB" id="V5EV70"/>
<dbReference type="OMA" id="PNDKEWM"/>
<dbReference type="EMBL" id="KI545853">
    <property type="protein sequence ID" value="EST09355.1"/>
    <property type="molecule type" value="Genomic_DNA"/>
</dbReference>
<gene>
    <name evidence="5" type="ORF">PSEUBRA_SCAF11g01135</name>
</gene>
<dbReference type="eggNOG" id="ENOG502QWTM">
    <property type="taxonomic scope" value="Eukaryota"/>
</dbReference>
<dbReference type="PANTHER" id="PTHR40463">
    <property type="entry name" value="PH-RESPONSE REGULATOR PROTEIN PALC"/>
    <property type="match status" value="1"/>
</dbReference>
<dbReference type="RefSeq" id="XP_016294344.1">
    <property type="nucleotide sequence ID" value="XM_016434229.1"/>
</dbReference>
<dbReference type="HOGENOM" id="CLU_027723_0_0_1"/>
<feature type="region of interest" description="Disordered" evidence="3">
    <location>
        <begin position="46"/>
        <end position="75"/>
    </location>
</feature>
<protein>
    <recommendedName>
        <fullName evidence="2">pH-response regulator protein palC</fullName>
    </recommendedName>
</protein>
<feature type="compositionally biased region" description="Low complexity" evidence="3">
    <location>
        <begin position="358"/>
        <end position="368"/>
    </location>
</feature>
<feature type="compositionally biased region" description="Polar residues" evidence="3">
    <location>
        <begin position="46"/>
        <end position="56"/>
    </location>
</feature>
<accession>V5EV70</accession>
<comment type="similarity">
    <text evidence="1">Belongs to the palC family.</text>
</comment>
<dbReference type="PANTHER" id="PTHR40463:SF1">
    <property type="entry name" value="PH-RESPONSE REGULATOR PROTEIN PALC"/>
    <property type="match status" value="1"/>
</dbReference>
<feature type="domain" description="BRO1" evidence="4">
    <location>
        <begin position="2"/>
        <end position="534"/>
    </location>
</feature>
<evidence type="ECO:0000256" key="3">
    <source>
        <dbReference type="SAM" id="MobiDB-lite"/>
    </source>
</evidence>
<dbReference type="InterPro" id="IPR004328">
    <property type="entry name" value="BRO1_dom"/>
</dbReference>
<dbReference type="Proteomes" id="UP000019377">
    <property type="component" value="Unassembled WGS sequence"/>
</dbReference>
<dbReference type="OrthoDB" id="10266451at2759"/>
<dbReference type="GeneID" id="27416828"/>
<reference evidence="6" key="1">
    <citation type="journal article" date="2013" name="Genome Announc.">
        <title>Draft genome sequence of Pseudozyma brasiliensis sp. nov. strain GHG001, a high producer of endo-1,4-xylanase isolated from an insect pest of sugarcane.</title>
        <authorList>
            <person name="Oliveira J.V.D.C."/>
            <person name="dos Santos R.A.C."/>
            <person name="Borges T.A."/>
            <person name="Riano-Pachon D.M."/>
            <person name="Goldman G.H."/>
        </authorList>
    </citation>
    <scope>NUCLEOTIDE SEQUENCE [LARGE SCALE GENOMIC DNA]</scope>
    <source>
        <strain evidence="6">GHG001</strain>
    </source>
</reference>
<sequence length="559" mass="59765">MYIYDLPTTGAVSFSDFLVTTDLVSQVSQTTQLRARLRAVLKENRAGTSSTSTKDGASSDLKSTDASSSTPSNAGSASDWLLIIKTLEEYLPHLLSVFNSVQTDDLILRYEPVFSWRTSVSTTRFRGAQRVELPGLYYELANTLLTYALTLSNFASATVAGLGSFERDRNSSTEERKVKDEKLRWAADTLCRAAGILAYLSEDLLPRWRDQAGQMDNLPPDLTTEVTLALSKVCLAEAQALAIRKLVSPSVGLAVDTVTPGPPLEKGHPSASLLAKLHLCVVEEMESALGLMRTVGERKRGKGREVDAARRFQDGEEDAVLDSNPGGGGGKGKKLLSKFKMGKDKETRHSGPHDITPSAGNATSTSSGSDLDLAPSLLKYLSFSIGFHKSMAFKWLGIDHGESTRVGSGIAFLSLASSLLTSTKDLSSGLTGSITSSSLLPSKKRSSAVEQELATITHWLQAYRKLNDTVAFQPVPSSAEVTAKVPAGRAALGSKAWKMPVPTFGPGSEGYADRSGDTGLRLDQLHLLEGDHPARRGLVALQGGEGGAKGEYAGQGAYY</sequence>
<keyword evidence="6" id="KW-1185">Reference proteome</keyword>
<evidence type="ECO:0000256" key="1">
    <source>
        <dbReference type="ARBA" id="ARBA00010997"/>
    </source>
</evidence>
<name>V5EV70_KALBG</name>
<dbReference type="SMART" id="SM01041">
    <property type="entry name" value="BRO1"/>
    <property type="match status" value="1"/>
</dbReference>
<organism evidence="5 6">
    <name type="scientific">Kalmanozyma brasiliensis (strain GHG001)</name>
    <name type="common">Yeast</name>
    <name type="synonym">Pseudozyma brasiliensis</name>
    <dbReference type="NCBI Taxonomy" id="1365824"/>
    <lineage>
        <taxon>Eukaryota</taxon>
        <taxon>Fungi</taxon>
        <taxon>Dikarya</taxon>
        <taxon>Basidiomycota</taxon>
        <taxon>Ustilaginomycotina</taxon>
        <taxon>Ustilaginomycetes</taxon>
        <taxon>Ustilaginales</taxon>
        <taxon>Ustilaginaceae</taxon>
        <taxon>Kalmanozyma</taxon>
    </lineage>
</organism>
<evidence type="ECO:0000313" key="5">
    <source>
        <dbReference type="EMBL" id="EST09355.1"/>
    </source>
</evidence>
<dbReference type="InterPro" id="IPR038499">
    <property type="entry name" value="BRO1_sf"/>
</dbReference>
<evidence type="ECO:0000256" key="2">
    <source>
        <dbReference type="ARBA" id="ARBA00022193"/>
    </source>
</evidence>
<dbReference type="GO" id="GO:0005886">
    <property type="term" value="C:plasma membrane"/>
    <property type="evidence" value="ECO:0007669"/>
    <property type="project" value="TreeGrafter"/>
</dbReference>
<feature type="compositionally biased region" description="Low complexity" evidence="3">
    <location>
        <begin position="58"/>
        <end position="75"/>
    </location>
</feature>
<dbReference type="STRING" id="1365824.V5EV70"/>
<feature type="compositionally biased region" description="Basic and acidic residues" evidence="3">
    <location>
        <begin position="341"/>
        <end position="352"/>
    </location>
</feature>
<evidence type="ECO:0000313" key="6">
    <source>
        <dbReference type="Proteomes" id="UP000019377"/>
    </source>
</evidence>
<dbReference type="GO" id="GO:0071467">
    <property type="term" value="P:cellular response to pH"/>
    <property type="evidence" value="ECO:0007669"/>
    <property type="project" value="InterPro"/>
</dbReference>
<feature type="region of interest" description="Disordered" evidence="3">
    <location>
        <begin position="297"/>
        <end position="368"/>
    </location>
</feature>
<feature type="compositionally biased region" description="Basic and acidic residues" evidence="3">
    <location>
        <begin position="297"/>
        <end position="314"/>
    </location>
</feature>
<dbReference type="InterPro" id="IPR037505">
    <property type="entry name" value="pH-resp_palC"/>
</dbReference>
<dbReference type="Pfam" id="PF03097">
    <property type="entry name" value="BRO1"/>
    <property type="match status" value="1"/>
</dbReference>
<proteinExistence type="inferred from homology"/>
<evidence type="ECO:0000259" key="4">
    <source>
        <dbReference type="PROSITE" id="PS51180"/>
    </source>
</evidence>
<dbReference type="PROSITE" id="PS51180">
    <property type="entry name" value="BRO1"/>
    <property type="match status" value="1"/>
</dbReference>
<dbReference type="Gene3D" id="1.25.40.280">
    <property type="entry name" value="alix/aip1 like domains"/>
    <property type="match status" value="1"/>
</dbReference>